<feature type="region of interest" description="Disordered" evidence="1">
    <location>
        <begin position="244"/>
        <end position="298"/>
    </location>
</feature>
<dbReference type="Proteomes" id="UP000749559">
    <property type="component" value="Unassembled WGS sequence"/>
</dbReference>
<feature type="compositionally biased region" description="Polar residues" evidence="1">
    <location>
        <begin position="97"/>
        <end position="108"/>
    </location>
</feature>
<dbReference type="AlphaFoldDB" id="A0A8S4PWL9"/>
<proteinExistence type="predicted"/>
<evidence type="ECO:0000256" key="1">
    <source>
        <dbReference type="SAM" id="MobiDB-lite"/>
    </source>
</evidence>
<feature type="compositionally biased region" description="Basic and acidic residues" evidence="1">
    <location>
        <begin position="176"/>
        <end position="188"/>
    </location>
</feature>
<sequence length="457" mass="52154">MFAKDYTRPKLTNDAYMKFRVAQTLDFLQPGRPGPSEVIWQPRSNKDFQDEEYEPARVSDRKHMFEKRGGNSGKAMRPKFFDPSGKSSVAQPRYETQYLSTKPTSEHQGVSYVSPAVSTGVKDSSLRRPPPANLKSSPKGTTQRANYDMPTPKPFGKTYVPSQVAIRPVGSTDQFWDQHEQRYKERLQQENYQHQQASPRHAHAQQDDSSDSGDLDEVEGPMVEEAPRYRTLLDQQLSILKSLEERPVSPPGPGLHRPSTYVQRQASKSKAPRQERPRSTHGRPAEQPIYAPNNSVLPIDPVEEYTANNTDDAYGLQTFSQTHPDVQDTQERMRQEILRQAAATTPYGRSKEFSQLRKDAKPALKLINSIEELEWKKGIKSRVPRLAYITAMKSRSNMRSPLRQYNSELEEIKNKEVGTIYKVVAFDPYTGEPGYNIYHKKIETPYQGILSLDTSDF</sequence>
<feature type="region of interest" description="Disordered" evidence="1">
    <location>
        <begin position="27"/>
        <end position="229"/>
    </location>
</feature>
<feature type="compositionally biased region" description="Polar residues" evidence="1">
    <location>
        <begin position="134"/>
        <end position="145"/>
    </location>
</feature>
<evidence type="ECO:0000313" key="2">
    <source>
        <dbReference type="EMBL" id="CAH1795968.1"/>
    </source>
</evidence>
<accession>A0A8S4PWL9</accession>
<gene>
    <name evidence="2" type="ORF">OFUS_LOCUS20432</name>
</gene>
<reference evidence="2" key="1">
    <citation type="submission" date="2022-03" db="EMBL/GenBank/DDBJ databases">
        <authorList>
            <person name="Martin C."/>
        </authorList>
    </citation>
    <scope>NUCLEOTIDE SEQUENCE</scope>
</reference>
<protein>
    <submittedName>
        <fullName evidence="2">Uncharacterized protein</fullName>
    </submittedName>
</protein>
<name>A0A8S4PWL9_OWEFU</name>
<comment type="caution">
    <text evidence="2">The sequence shown here is derived from an EMBL/GenBank/DDBJ whole genome shotgun (WGS) entry which is preliminary data.</text>
</comment>
<dbReference type="EMBL" id="CAIIXF020000010">
    <property type="protein sequence ID" value="CAH1795968.1"/>
    <property type="molecule type" value="Genomic_DNA"/>
</dbReference>
<organism evidence="2 3">
    <name type="scientific">Owenia fusiformis</name>
    <name type="common">Polychaete worm</name>
    <dbReference type="NCBI Taxonomy" id="6347"/>
    <lineage>
        <taxon>Eukaryota</taxon>
        <taxon>Metazoa</taxon>
        <taxon>Spiralia</taxon>
        <taxon>Lophotrochozoa</taxon>
        <taxon>Annelida</taxon>
        <taxon>Polychaeta</taxon>
        <taxon>Sedentaria</taxon>
        <taxon>Canalipalpata</taxon>
        <taxon>Sabellida</taxon>
        <taxon>Oweniida</taxon>
        <taxon>Oweniidae</taxon>
        <taxon>Owenia</taxon>
    </lineage>
</organism>
<evidence type="ECO:0000313" key="3">
    <source>
        <dbReference type="Proteomes" id="UP000749559"/>
    </source>
</evidence>
<feature type="compositionally biased region" description="Acidic residues" evidence="1">
    <location>
        <begin position="208"/>
        <end position="219"/>
    </location>
</feature>
<feature type="compositionally biased region" description="Polar residues" evidence="1">
    <location>
        <begin position="189"/>
        <end position="198"/>
    </location>
</feature>
<feature type="compositionally biased region" description="Basic and acidic residues" evidence="1">
    <location>
        <begin position="44"/>
        <end position="69"/>
    </location>
</feature>
<keyword evidence="3" id="KW-1185">Reference proteome</keyword>